<proteinExistence type="predicted"/>
<evidence type="ECO:0000313" key="1">
    <source>
        <dbReference type="EMBL" id="GIY56899.1"/>
    </source>
</evidence>
<sequence length="74" mass="8343">MLMVVEKSMRSFENGGDGEKWGVKIFLGRLRACSNDLKLGPADSSEQISVRRICSNQLFIVIPADRVGSLWGWW</sequence>
<dbReference type="AlphaFoldDB" id="A0AAV4UGZ7"/>
<gene>
    <name evidence="1" type="ORF">CDAR_189281</name>
</gene>
<keyword evidence="2" id="KW-1185">Reference proteome</keyword>
<protein>
    <submittedName>
        <fullName evidence="1">Uncharacterized protein</fullName>
    </submittedName>
</protein>
<name>A0AAV4UGZ7_9ARAC</name>
<dbReference type="Proteomes" id="UP001054837">
    <property type="component" value="Unassembled WGS sequence"/>
</dbReference>
<feature type="non-terminal residue" evidence="1">
    <location>
        <position position="74"/>
    </location>
</feature>
<reference evidence="1 2" key="1">
    <citation type="submission" date="2021-06" db="EMBL/GenBank/DDBJ databases">
        <title>Caerostris darwini draft genome.</title>
        <authorList>
            <person name="Kono N."/>
            <person name="Arakawa K."/>
        </authorList>
    </citation>
    <scope>NUCLEOTIDE SEQUENCE [LARGE SCALE GENOMIC DNA]</scope>
</reference>
<dbReference type="EMBL" id="BPLQ01011238">
    <property type="protein sequence ID" value="GIY56899.1"/>
    <property type="molecule type" value="Genomic_DNA"/>
</dbReference>
<organism evidence="1 2">
    <name type="scientific">Caerostris darwini</name>
    <dbReference type="NCBI Taxonomy" id="1538125"/>
    <lineage>
        <taxon>Eukaryota</taxon>
        <taxon>Metazoa</taxon>
        <taxon>Ecdysozoa</taxon>
        <taxon>Arthropoda</taxon>
        <taxon>Chelicerata</taxon>
        <taxon>Arachnida</taxon>
        <taxon>Araneae</taxon>
        <taxon>Araneomorphae</taxon>
        <taxon>Entelegynae</taxon>
        <taxon>Araneoidea</taxon>
        <taxon>Araneidae</taxon>
        <taxon>Caerostris</taxon>
    </lineage>
</organism>
<comment type="caution">
    <text evidence="1">The sequence shown here is derived from an EMBL/GenBank/DDBJ whole genome shotgun (WGS) entry which is preliminary data.</text>
</comment>
<accession>A0AAV4UGZ7</accession>
<evidence type="ECO:0000313" key="2">
    <source>
        <dbReference type="Proteomes" id="UP001054837"/>
    </source>
</evidence>